<gene>
    <name evidence="1" type="ORF">H0486_04985</name>
</gene>
<protein>
    <submittedName>
        <fullName evidence="1">Uncharacterized protein</fullName>
    </submittedName>
</protein>
<name>A0A839JZY4_9FIRM</name>
<sequence length="112" mass="12765">MIKPTDIILNENQITNGGELILTSVAEAREYVEGKQGKVIGTKYIVVIPKRGYEQLVIKTDELLPVITQEMIEESDEPIIVEAVCLRAKFYKNYLKNEYFITAKADTMKIIQ</sequence>
<reference evidence="1 2" key="1">
    <citation type="submission" date="2020-07" db="EMBL/GenBank/DDBJ databases">
        <title>Characterization and genome sequencing of isolate MD1, a novel member within the family Lachnospiraceae.</title>
        <authorList>
            <person name="Rettenmaier R."/>
            <person name="Di Bello L."/>
            <person name="Zinser C."/>
            <person name="Scheitz K."/>
            <person name="Liebl W."/>
            <person name="Zverlov V."/>
        </authorList>
    </citation>
    <scope>NUCLEOTIDE SEQUENCE [LARGE SCALE GENOMIC DNA]</scope>
    <source>
        <strain evidence="1 2">MD1</strain>
    </source>
</reference>
<proteinExistence type="predicted"/>
<evidence type="ECO:0000313" key="2">
    <source>
        <dbReference type="Proteomes" id="UP000574276"/>
    </source>
</evidence>
<comment type="caution">
    <text evidence="1">The sequence shown here is derived from an EMBL/GenBank/DDBJ whole genome shotgun (WGS) entry which is preliminary data.</text>
</comment>
<dbReference type="AlphaFoldDB" id="A0A839JZY4"/>
<evidence type="ECO:0000313" key="1">
    <source>
        <dbReference type="EMBL" id="MBB2182229.1"/>
    </source>
</evidence>
<dbReference type="EMBL" id="JACEGA010000001">
    <property type="protein sequence ID" value="MBB2182229.1"/>
    <property type="molecule type" value="Genomic_DNA"/>
</dbReference>
<organism evidence="1 2">
    <name type="scientific">Variimorphobacter saccharofermentans</name>
    <dbReference type="NCBI Taxonomy" id="2755051"/>
    <lineage>
        <taxon>Bacteria</taxon>
        <taxon>Bacillati</taxon>
        <taxon>Bacillota</taxon>
        <taxon>Clostridia</taxon>
        <taxon>Lachnospirales</taxon>
        <taxon>Lachnospiraceae</taxon>
        <taxon>Variimorphobacter</taxon>
    </lineage>
</organism>
<keyword evidence="2" id="KW-1185">Reference proteome</keyword>
<dbReference type="Proteomes" id="UP000574276">
    <property type="component" value="Unassembled WGS sequence"/>
</dbReference>
<dbReference type="RefSeq" id="WP_228351956.1">
    <property type="nucleotide sequence ID" value="NZ_JACEGA010000001.1"/>
</dbReference>
<accession>A0A839JZY4</accession>